<gene>
    <name evidence="2" type="ORF">PVT71_24775</name>
</gene>
<keyword evidence="2" id="KW-0614">Plasmid</keyword>
<sequence>MTAPKFARRLLRLPAVLAISAMALQGCSQNIAIDPKSRDTADSCGAYYDTITAARSTEINKQINNAMAGAVVGALLGAALAGNGNRGQGALMGAAAGGLAGYAGTYLDQKRARSADQRALLTSIDGDAQAENKLVTETGKAVIGLRQCREHQLADLTKRVRAGKIDKTTARAELASLKRRIANDNKVVSASFNGINQRVDVYVDASAAASQVDRASYLAGKNAGAAARAATPSVTGVASNLTAQKAADQRIRASLEADVQAVEKLLG</sequence>
<geneLocation type="plasmid" evidence="2">
    <name>unnamed2</name>
</geneLocation>
<dbReference type="EMBL" id="CP123387">
    <property type="protein sequence ID" value="XCC97282.1"/>
    <property type="molecule type" value="Genomic_DNA"/>
</dbReference>
<dbReference type="AlphaFoldDB" id="A0AAU8ARF6"/>
<organism evidence="2">
    <name type="scientific">Alloyangia sp. H15</name>
    <dbReference type="NCBI Taxonomy" id="3029062"/>
    <lineage>
        <taxon>Bacteria</taxon>
        <taxon>Pseudomonadati</taxon>
        <taxon>Pseudomonadota</taxon>
        <taxon>Alphaproteobacteria</taxon>
        <taxon>Rhodobacterales</taxon>
        <taxon>Roseobacteraceae</taxon>
        <taxon>Alloyangia</taxon>
    </lineage>
</organism>
<feature type="chain" id="PRO_5043829301" evidence="1">
    <location>
        <begin position="24"/>
        <end position="267"/>
    </location>
</feature>
<evidence type="ECO:0000256" key="1">
    <source>
        <dbReference type="SAM" id="SignalP"/>
    </source>
</evidence>
<dbReference type="PROSITE" id="PS51257">
    <property type="entry name" value="PROKAR_LIPOPROTEIN"/>
    <property type="match status" value="1"/>
</dbReference>
<feature type="signal peptide" evidence="1">
    <location>
        <begin position="1"/>
        <end position="23"/>
    </location>
</feature>
<name>A0AAU8ARF6_9RHOB</name>
<keyword evidence="1" id="KW-0732">Signal</keyword>
<evidence type="ECO:0000313" key="2">
    <source>
        <dbReference type="EMBL" id="XCC97282.1"/>
    </source>
</evidence>
<proteinExistence type="predicted"/>
<reference evidence="2" key="1">
    <citation type="submission" date="2023-02" db="EMBL/GenBank/DDBJ databases">
        <title>Description and genomic characterization of Salipiger bruguierae sp. nov., isolated from the sediment of mangrove plant Bruguiera sexangula.</title>
        <authorList>
            <person name="Long M."/>
        </authorList>
    </citation>
    <scope>NUCLEOTIDE SEQUENCE</scope>
    <source>
        <strain evidence="2">H15</strain>
        <plasmid evidence="2">unnamed2</plasmid>
    </source>
</reference>
<protein>
    <submittedName>
        <fullName evidence="2">Glycine zipper domain-containing protein</fullName>
    </submittedName>
</protein>
<accession>A0AAU8ARF6</accession>
<dbReference type="RefSeq" id="WP_353476172.1">
    <property type="nucleotide sequence ID" value="NZ_CP123387.1"/>
</dbReference>